<feature type="domain" description="DNA methylase adenine-specific" evidence="11">
    <location>
        <begin position="122"/>
        <end position="421"/>
    </location>
</feature>
<dbReference type="Gene3D" id="3.40.50.150">
    <property type="entry name" value="Vaccinia Virus protein VP39"/>
    <property type="match status" value="1"/>
</dbReference>
<name>G3JXC5_XANCA</name>
<reference evidence="12" key="1">
    <citation type="submission" date="2011-05" db="EMBL/GenBank/DDBJ databases">
        <title>XcmI RM system.</title>
        <authorList>
            <person name="Nwankwo D.O."/>
            <person name="Slatko B.E."/>
        </authorList>
    </citation>
    <scope>NUCLEOTIDE SEQUENCE</scope>
    <source>
        <strain evidence="12">NEB 497</strain>
    </source>
</reference>
<evidence type="ECO:0000256" key="5">
    <source>
        <dbReference type="ARBA" id="ARBA00022679"/>
    </source>
</evidence>
<keyword evidence="7" id="KW-0680">Restriction system</keyword>
<dbReference type="GO" id="GO:0009007">
    <property type="term" value="F:site-specific DNA-methyltransferase (adenine-specific) activity"/>
    <property type="evidence" value="ECO:0007669"/>
    <property type="project" value="UniProtKB-EC"/>
</dbReference>
<dbReference type="Pfam" id="PF02384">
    <property type="entry name" value="N6_Mtase"/>
    <property type="match status" value="1"/>
</dbReference>
<keyword evidence="4" id="KW-0489">Methyltransferase</keyword>
<proteinExistence type="inferred from homology"/>
<dbReference type="EMBL" id="JN035225">
    <property type="protein sequence ID" value="AEN19708.1"/>
    <property type="molecule type" value="Genomic_DNA"/>
</dbReference>
<dbReference type="GO" id="GO:0003677">
    <property type="term" value="F:DNA binding"/>
    <property type="evidence" value="ECO:0007669"/>
    <property type="project" value="UniProtKB-KW"/>
</dbReference>
<sequence>MDRLGVRRLVRRMQDVLRTDAGVDGDAQRLAQIAWLLYFKAAANDPGAEFTWGAYRDRFALRRQGVVDFTNRELLPHLKALAGTSADRGGVSDDFRNYVTSDEVLGELIDLIDRLPTQLATDRHIVSDVYETLLGSLRNAKNSGEFYTPRALTRFMVEVLSPTGGSSILDPASGTGGFLVSALEYVREREGQKSAESLKLHAREKKSLPHLLCATNLLLHDYTDASNIRRTNPLSQFGTSAGDNACFDFVLANPPFGGEEEPGVEANFPLEYKSRDTSLLFVLYIIAALKHGGQGAIILPDGFMFQTGVCARVREHLLRTCDVRAVVRLPKGAFAPYTGIETNLLFFTKGTPTESVLFYEHRYPEGVKNYSKTKPLQFQELQPMIACLKGGMDVAEGRTTSVPIAEIEKDGWSLNFRKQAKAVAPSLKMAAAQYENSAASRAVEVGKLQAILEELVGVGGLERFKEILPVLASTPRGLQAIERATLSLAFARTLTSAEPEGAVLALDGWQFHRLEDLGRIVGGATPPSDDPGNFEEGGIPWLTPADLRGMSGKYIGTGRRSLSRAGYHACSVELLPKGSVLFSSRAPIGYVAIADNELCTNQGFKSCIPFDESLSDYLFYYLKFLAPEIDRKAPGTTFKEVSGRIMKKIEIHLPSSLDERNSLVRWLDNAFAQLHCLRVAASEEMKWREALYESLGA</sequence>
<dbReference type="InterPro" id="IPR038333">
    <property type="entry name" value="T1MK-like_N_sf"/>
</dbReference>
<keyword evidence="5" id="KW-0808">Transferase</keyword>
<protein>
    <recommendedName>
        <fullName evidence="3">site-specific DNA-methyltransferase (adenine-specific)</fullName>
        <ecNumber evidence="3">2.1.1.72</ecNumber>
    </recommendedName>
</protein>
<evidence type="ECO:0000256" key="1">
    <source>
        <dbReference type="ARBA" id="ARBA00006594"/>
    </source>
</evidence>
<dbReference type="InterPro" id="IPR051537">
    <property type="entry name" value="DNA_Adenine_Mtase"/>
</dbReference>
<dbReference type="PROSITE" id="PS00092">
    <property type="entry name" value="N6_MTASE"/>
    <property type="match status" value="1"/>
</dbReference>
<evidence type="ECO:0000256" key="6">
    <source>
        <dbReference type="ARBA" id="ARBA00022691"/>
    </source>
</evidence>
<gene>
    <name evidence="12" type="primary">xcmIM</name>
</gene>
<dbReference type="SUPFAM" id="SSF53335">
    <property type="entry name" value="S-adenosyl-L-methionine-dependent methyltransferases"/>
    <property type="match status" value="1"/>
</dbReference>
<evidence type="ECO:0000256" key="2">
    <source>
        <dbReference type="ARBA" id="ARBA00010923"/>
    </source>
</evidence>
<evidence type="ECO:0000259" key="11">
    <source>
        <dbReference type="Pfam" id="PF02384"/>
    </source>
</evidence>
<dbReference type="InterPro" id="IPR029063">
    <property type="entry name" value="SAM-dependent_MTases_sf"/>
</dbReference>
<dbReference type="GO" id="GO:0008170">
    <property type="term" value="F:N-methyltransferase activity"/>
    <property type="evidence" value="ECO:0007669"/>
    <property type="project" value="InterPro"/>
</dbReference>
<evidence type="ECO:0000256" key="7">
    <source>
        <dbReference type="ARBA" id="ARBA00022747"/>
    </source>
</evidence>
<dbReference type="InterPro" id="IPR003356">
    <property type="entry name" value="DNA_methylase_A-5"/>
</dbReference>
<feature type="domain" description="Type I restriction modification DNA specificity" evidence="10">
    <location>
        <begin position="507"/>
        <end position="668"/>
    </location>
</feature>
<dbReference type="SUPFAM" id="SSF116734">
    <property type="entry name" value="DNA methylase specificity domain"/>
    <property type="match status" value="1"/>
</dbReference>
<dbReference type="PANTHER" id="PTHR42933:SF4">
    <property type="entry name" value="TYPE I RESTRICTION ENZYME ECOKI METHYLASE SUBUNIT"/>
    <property type="match status" value="1"/>
</dbReference>
<comment type="similarity">
    <text evidence="1">Belongs to the N(4)/N(6)-methyltransferase family.</text>
</comment>
<evidence type="ECO:0000256" key="3">
    <source>
        <dbReference type="ARBA" id="ARBA00011900"/>
    </source>
</evidence>
<evidence type="ECO:0000256" key="4">
    <source>
        <dbReference type="ARBA" id="ARBA00022603"/>
    </source>
</evidence>
<keyword evidence="6" id="KW-0949">S-adenosyl-L-methionine</keyword>
<dbReference type="GO" id="GO:0009307">
    <property type="term" value="P:DNA restriction-modification system"/>
    <property type="evidence" value="ECO:0007669"/>
    <property type="project" value="UniProtKB-KW"/>
</dbReference>
<comment type="similarity">
    <text evidence="2">Belongs to the type-I restriction system S methylase family.</text>
</comment>
<evidence type="ECO:0000256" key="9">
    <source>
        <dbReference type="ARBA" id="ARBA00047942"/>
    </source>
</evidence>
<organism evidence="12">
    <name type="scientific">Xanthomonas campestris</name>
    <dbReference type="NCBI Taxonomy" id="339"/>
    <lineage>
        <taxon>Bacteria</taxon>
        <taxon>Pseudomonadati</taxon>
        <taxon>Pseudomonadota</taxon>
        <taxon>Gammaproteobacteria</taxon>
        <taxon>Lysobacterales</taxon>
        <taxon>Lysobacteraceae</taxon>
        <taxon>Xanthomonas</taxon>
    </lineage>
</organism>
<evidence type="ECO:0000256" key="8">
    <source>
        <dbReference type="ARBA" id="ARBA00023125"/>
    </source>
</evidence>
<dbReference type="PRINTS" id="PR00507">
    <property type="entry name" value="N12N6MTFRASE"/>
</dbReference>
<dbReference type="InterPro" id="IPR002052">
    <property type="entry name" value="DNA_methylase_N6_adenine_CS"/>
</dbReference>
<dbReference type="Pfam" id="PF01420">
    <property type="entry name" value="Methylase_S"/>
    <property type="match status" value="1"/>
</dbReference>
<dbReference type="Gene3D" id="3.90.220.20">
    <property type="entry name" value="DNA methylase specificity domains"/>
    <property type="match status" value="1"/>
</dbReference>
<dbReference type="InterPro" id="IPR044946">
    <property type="entry name" value="Restrct_endonuc_typeI_TRD_sf"/>
</dbReference>
<dbReference type="CDD" id="cd17273">
    <property type="entry name" value="RMtype1_S_EcoJA69PI-TRD1-CR1_like"/>
    <property type="match status" value="1"/>
</dbReference>
<keyword evidence="8" id="KW-0238">DNA-binding</keyword>
<evidence type="ECO:0000313" key="12">
    <source>
        <dbReference type="EMBL" id="AEN19708.1"/>
    </source>
</evidence>
<accession>G3JXC5</accession>
<dbReference type="EC" id="2.1.1.72" evidence="3"/>
<comment type="catalytic activity">
    <reaction evidence="9">
        <text>a 2'-deoxyadenosine in DNA + S-adenosyl-L-methionine = an N(6)-methyl-2'-deoxyadenosine in DNA + S-adenosyl-L-homocysteine + H(+)</text>
        <dbReference type="Rhea" id="RHEA:15197"/>
        <dbReference type="Rhea" id="RHEA-COMP:12418"/>
        <dbReference type="Rhea" id="RHEA-COMP:12419"/>
        <dbReference type="ChEBI" id="CHEBI:15378"/>
        <dbReference type="ChEBI" id="CHEBI:57856"/>
        <dbReference type="ChEBI" id="CHEBI:59789"/>
        <dbReference type="ChEBI" id="CHEBI:90615"/>
        <dbReference type="ChEBI" id="CHEBI:90616"/>
        <dbReference type="EC" id="2.1.1.72"/>
    </reaction>
</comment>
<dbReference type="AlphaFoldDB" id="G3JXC5"/>
<dbReference type="Gene3D" id="1.20.1260.30">
    <property type="match status" value="1"/>
</dbReference>
<dbReference type="PANTHER" id="PTHR42933">
    <property type="entry name" value="SLR6095 PROTEIN"/>
    <property type="match status" value="1"/>
</dbReference>
<dbReference type="GO" id="GO:0032259">
    <property type="term" value="P:methylation"/>
    <property type="evidence" value="ECO:0007669"/>
    <property type="project" value="UniProtKB-KW"/>
</dbReference>
<evidence type="ECO:0000259" key="10">
    <source>
        <dbReference type="Pfam" id="PF01420"/>
    </source>
</evidence>
<dbReference type="InterPro" id="IPR000055">
    <property type="entry name" value="Restrct_endonuc_typeI_TRD"/>
</dbReference>